<evidence type="ECO:0000259" key="2">
    <source>
        <dbReference type="Pfam" id="PF20684"/>
    </source>
</evidence>
<keyword evidence="1" id="KW-0472">Membrane</keyword>
<reference evidence="3 4" key="1">
    <citation type="submission" date="2017-06" db="EMBL/GenBank/DDBJ databases">
        <title>Comparative genomic analysis of Ambrosia Fusariam Clade fungi.</title>
        <authorList>
            <person name="Stajich J.E."/>
            <person name="Carrillo J."/>
            <person name="Kijimoto T."/>
            <person name="Eskalen A."/>
            <person name="O'Donnell K."/>
            <person name="Kasson M."/>
        </authorList>
    </citation>
    <scope>NUCLEOTIDE SEQUENCE [LARGE SCALE GENOMIC DNA]</scope>
    <source>
        <strain evidence="3 4">NRRL62579</strain>
    </source>
</reference>
<dbReference type="STRING" id="1325735.A0A428TNW8"/>
<keyword evidence="1" id="KW-1133">Transmembrane helix</keyword>
<dbReference type="AlphaFoldDB" id="A0A428TNW8"/>
<sequence length="100" mass="10969">MAASAKVQTRVDVQADRSRELNITTTVVLVLSVVFVALRFWARHIRAGYGADDWMTVAALVFVFISGAVNYAMISHGLGRHADVVPTTDQVAFFKLLFGL</sequence>
<evidence type="ECO:0000313" key="3">
    <source>
        <dbReference type="EMBL" id="RSM03760.1"/>
    </source>
</evidence>
<feature type="transmembrane region" description="Helical" evidence="1">
    <location>
        <begin position="54"/>
        <end position="73"/>
    </location>
</feature>
<dbReference type="Pfam" id="PF20684">
    <property type="entry name" value="Fung_rhodopsin"/>
    <property type="match status" value="1"/>
</dbReference>
<evidence type="ECO:0000313" key="4">
    <source>
        <dbReference type="Proteomes" id="UP000287144"/>
    </source>
</evidence>
<keyword evidence="1" id="KW-0812">Transmembrane</keyword>
<name>A0A428TNW8_9HYPO</name>
<feature type="transmembrane region" description="Helical" evidence="1">
    <location>
        <begin position="21"/>
        <end position="42"/>
    </location>
</feature>
<dbReference type="InterPro" id="IPR049326">
    <property type="entry name" value="Rhodopsin_dom_fungi"/>
</dbReference>
<protein>
    <recommendedName>
        <fullName evidence="2">Rhodopsin domain-containing protein</fullName>
    </recommendedName>
</protein>
<evidence type="ECO:0000256" key="1">
    <source>
        <dbReference type="SAM" id="Phobius"/>
    </source>
</evidence>
<organism evidence="3 4">
    <name type="scientific">Fusarium oligoseptatum</name>
    <dbReference type="NCBI Taxonomy" id="2604345"/>
    <lineage>
        <taxon>Eukaryota</taxon>
        <taxon>Fungi</taxon>
        <taxon>Dikarya</taxon>
        <taxon>Ascomycota</taxon>
        <taxon>Pezizomycotina</taxon>
        <taxon>Sordariomycetes</taxon>
        <taxon>Hypocreomycetidae</taxon>
        <taxon>Hypocreales</taxon>
        <taxon>Nectriaceae</taxon>
        <taxon>Fusarium</taxon>
        <taxon>Fusarium solani species complex</taxon>
    </lineage>
</organism>
<keyword evidence="4" id="KW-1185">Reference proteome</keyword>
<comment type="caution">
    <text evidence="3">The sequence shown here is derived from an EMBL/GenBank/DDBJ whole genome shotgun (WGS) entry which is preliminary data.</text>
</comment>
<dbReference type="Proteomes" id="UP000287144">
    <property type="component" value="Unassembled WGS sequence"/>
</dbReference>
<feature type="domain" description="Rhodopsin" evidence="2">
    <location>
        <begin position="38"/>
        <end position="94"/>
    </location>
</feature>
<dbReference type="EMBL" id="NKCK01000064">
    <property type="protein sequence ID" value="RSM03760.1"/>
    <property type="molecule type" value="Genomic_DNA"/>
</dbReference>
<proteinExistence type="predicted"/>
<gene>
    <name evidence="3" type="ORF">CEP52_007165</name>
</gene>
<accession>A0A428TNW8</accession>